<dbReference type="EMBL" id="PYYB01000001">
    <property type="protein sequence ID" value="PTL59213.1"/>
    <property type="molecule type" value="Genomic_DNA"/>
</dbReference>
<evidence type="ECO:0000256" key="2">
    <source>
        <dbReference type="SAM" id="Phobius"/>
    </source>
</evidence>
<accession>A0A2T4UIZ8</accession>
<feature type="domain" description="PPM-type phosphatase" evidence="3">
    <location>
        <begin position="6"/>
        <end position="236"/>
    </location>
</feature>
<sequence>MLRVADYFKDTDTGRARRANEDSAFARAPLFAVADGMGGAQAGEVASRMAVSVLEPGLPEGEGSVEERLAALVQDANAQIHELSRADEDRAGMGTTITAAYVGEEELSIAHVGDSRLYLLRDGSFERLTRDHSLVDELVREGKLTPEEADVHPQRSIITRALGPEPAVEVDRLTWRARAGDVYLLCSDGLTSMVPEGRVGEIVAAAGSLPDAGRALIDAANAAGGRDNITVVLFRLEEVAFAGAADDQATRLGDTAPTVADVQAALRDAPPATRESSIATAAPAPVQQRQPRAPGMKVKEAKERGPVRKLARGLIWLLVVLFPFAAGGYIASQAVYFVGVDDEGFVTVYKGVPYELPGGLDMFSENFVSGVPASTLPARAQDTVTAHKLRSLEDANDLVRQIERGELAGQAGG</sequence>
<protein>
    <submittedName>
        <fullName evidence="4">Stp1/IreP family PP2C-type Ser/Thr phosphatase</fullName>
    </submittedName>
</protein>
<comment type="caution">
    <text evidence="4">The sequence shown here is derived from an EMBL/GenBank/DDBJ whole genome shotgun (WGS) entry which is preliminary data.</text>
</comment>
<dbReference type="InterPro" id="IPR015655">
    <property type="entry name" value="PP2C"/>
</dbReference>
<name>A0A2T4UIZ8_9ACTN</name>
<feature type="transmembrane region" description="Helical" evidence="2">
    <location>
        <begin position="314"/>
        <end position="338"/>
    </location>
</feature>
<reference evidence="4 5" key="1">
    <citation type="submission" date="2018-03" db="EMBL/GenBank/DDBJ databases">
        <title>Aquarubrobacter algicola gen. nov., sp. nov., a novel actinobacterium isolated from shallow eutrophic lake during the end of cyanobacterial harmful algal blooms.</title>
        <authorList>
            <person name="Chun S.J."/>
        </authorList>
    </citation>
    <scope>NUCLEOTIDE SEQUENCE [LARGE SCALE GENOMIC DNA]</scope>
    <source>
        <strain evidence="4 5">Seoho-28</strain>
    </source>
</reference>
<gene>
    <name evidence="4" type="ORF">C7Y72_05890</name>
</gene>
<dbReference type="AlphaFoldDB" id="A0A2T4UIZ8"/>
<proteinExistence type="predicted"/>
<feature type="compositionally biased region" description="Low complexity" evidence="1">
    <location>
        <begin position="281"/>
        <end position="294"/>
    </location>
</feature>
<dbReference type="Gene3D" id="3.60.40.10">
    <property type="entry name" value="PPM-type phosphatase domain"/>
    <property type="match status" value="1"/>
</dbReference>
<keyword evidence="2" id="KW-0472">Membrane</keyword>
<dbReference type="GO" id="GO:0004722">
    <property type="term" value="F:protein serine/threonine phosphatase activity"/>
    <property type="evidence" value="ECO:0007669"/>
    <property type="project" value="InterPro"/>
</dbReference>
<dbReference type="OrthoDB" id="9801841at2"/>
<keyword evidence="5" id="KW-1185">Reference proteome</keyword>
<dbReference type="SMART" id="SM00331">
    <property type="entry name" value="PP2C_SIG"/>
    <property type="match status" value="1"/>
</dbReference>
<evidence type="ECO:0000313" key="4">
    <source>
        <dbReference type="EMBL" id="PTL59213.1"/>
    </source>
</evidence>
<evidence type="ECO:0000256" key="1">
    <source>
        <dbReference type="SAM" id="MobiDB-lite"/>
    </source>
</evidence>
<dbReference type="InterPro" id="IPR036457">
    <property type="entry name" value="PPM-type-like_dom_sf"/>
</dbReference>
<dbReference type="Pfam" id="PF13672">
    <property type="entry name" value="PP2C_2"/>
    <property type="match status" value="1"/>
</dbReference>
<dbReference type="NCBIfam" id="NF033484">
    <property type="entry name" value="Stp1_PP2C_phos"/>
    <property type="match status" value="1"/>
</dbReference>
<keyword evidence="2" id="KW-1133">Transmembrane helix</keyword>
<dbReference type="InterPro" id="IPR001932">
    <property type="entry name" value="PPM-type_phosphatase-like_dom"/>
</dbReference>
<dbReference type="PANTHER" id="PTHR47992">
    <property type="entry name" value="PROTEIN PHOSPHATASE"/>
    <property type="match status" value="1"/>
</dbReference>
<feature type="region of interest" description="Disordered" evidence="1">
    <location>
        <begin position="272"/>
        <end position="301"/>
    </location>
</feature>
<keyword evidence="2" id="KW-0812">Transmembrane</keyword>
<evidence type="ECO:0000313" key="5">
    <source>
        <dbReference type="Proteomes" id="UP000240739"/>
    </source>
</evidence>
<dbReference type="SMART" id="SM00332">
    <property type="entry name" value="PP2Cc"/>
    <property type="match status" value="1"/>
</dbReference>
<evidence type="ECO:0000259" key="3">
    <source>
        <dbReference type="PROSITE" id="PS51746"/>
    </source>
</evidence>
<dbReference type="CDD" id="cd00143">
    <property type="entry name" value="PP2Cc"/>
    <property type="match status" value="1"/>
</dbReference>
<dbReference type="RefSeq" id="WP_107567649.1">
    <property type="nucleotide sequence ID" value="NZ_PYYB01000001.1"/>
</dbReference>
<dbReference type="PROSITE" id="PS51746">
    <property type="entry name" value="PPM_2"/>
    <property type="match status" value="1"/>
</dbReference>
<dbReference type="SUPFAM" id="SSF81606">
    <property type="entry name" value="PP2C-like"/>
    <property type="match status" value="1"/>
</dbReference>
<dbReference type="Proteomes" id="UP000240739">
    <property type="component" value="Unassembled WGS sequence"/>
</dbReference>
<organism evidence="4 5">
    <name type="scientific">Paraconexibacter algicola</name>
    <dbReference type="NCBI Taxonomy" id="2133960"/>
    <lineage>
        <taxon>Bacteria</taxon>
        <taxon>Bacillati</taxon>
        <taxon>Actinomycetota</taxon>
        <taxon>Thermoleophilia</taxon>
        <taxon>Solirubrobacterales</taxon>
        <taxon>Paraconexibacteraceae</taxon>
        <taxon>Paraconexibacter</taxon>
    </lineage>
</organism>